<gene>
    <name evidence="4" type="ORF">NSE01_07640</name>
</gene>
<dbReference type="SMART" id="SM00849">
    <property type="entry name" value="Lactamase_B"/>
    <property type="match status" value="1"/>
</dbReference>
<dbReference type="PANTHER" id="PTHR46018:SF2">
    <property type="entry name" value="ZINC PHOSPHODIESTERASE ELAC PROTEIN 1"/>
    <property type="match status" value="1"/>
</dbReference>
<protein>
    <submittedName>
        <fullName evidence="4">MBL fold metallo-hydrolase</fullName>
    </submittedName>
</protein>
<dbReference type="Gene3D" id="3.60.15.10">
    <property type="entry name" value="Ribonuclease Z/Hydroxyacylglutathione hydrolase-like"/>
    <property type="match status" value="1"/>
</dbReference>
<evidence type="ECO:0000259" key="3">
    <source>
        <dbReference type="SMART" id="SM00849"/>
    </source>
</evidence>
<feature type="signal peptide" evidence="2">
    <location>
        <begin position="1"/>
        <end position="29"/>
    </location>
</feature>
<dbReference type="InterPro" id="IPR001279">
    <property type="entry name" value="Metallo-B-lactamas"/>
</dbReference>
<dbReference type="CDD" id="cd07719">
    <property type="entry name" value="arylsulfatase_AtsA-like_MBL-fold"/>
    <property type="match status" value="1"/>
</dbReference>
<name>A0A512AGX6_9SPHN</name>
<dbReference type="PROSITE" id="PS51257">
    <property type="entry name" value="PROKAR_LIPOPROTEIN"/>
    <property type="match status" value="1"/>
</dbReference>
<evidence type="ECO:0000256" key="2">
    <source>
        <dbReference type="SAM" id="SignalP"/>
    </source>
</evidence>
<dbReference type="PANTHER" id="PTHR46018">
    <property type="entry name" value="ZINC PHOSPHODIESTERASE ELAC PROTEIN 1"/>
    <property type="match status" value="1"/>
</dbReference>
<comment type="caution">
    <text evidence="4">The sequence shown here is derived from an EMBL/GenBank/DDBJ whole genome shotgun (WGS) entry which is preliminary data.</text>
</comment>
<dbReference type="InterPro" id="IPR036866">
    <property type="entry name" value="RibonucZ/Hydroxyglut_hydro"/>
</dbReference>
<evidence type="ECO:0000313" key="5">
    <source>
        <dbReference type="Proteomes" id="UP000321464"/>
    </source>
</evidence>
<feature type="chain" id="PRO_5022208143" evidence="2">
    <location>
        <begin position="30"/>
        <end position="309"/>
    </location>
</feature>
<keyword evidence="2" id="KW-0732">Signal</keyword>
<dbReference type="EMBL" id="BJYR01000005">
    <property type="protein sequence ID" value="GEN98931.1"/>
    <property type="molecule type" value="Genomic_DNA"/>
</dbReference>
<reference evidence="4 5" key="1">
    <citation type="submission" date="2019-07" db="EMBL/GenBank/DDBJ databases">
        <title>Whole genome shotgun sequence of Novosphingobium sediminis NBRC 106119.</title>
        <authorList>
            <person name="Hosoyama A."/>
            <person name="Uohara A."/>
            <person name="Ohji S."/>
            <person name="Ichikawa N."/>
        </authorList>
    </citation>
    <scope>NUCLEOTIDE SEQUENCE [LARGE SCALE GENOMIC DNA]</scope>
    <source>
        <strain evidence="4 5">NBRC 106119</strain>
    </source>
</reference>
<proteinExistence type="predicted"/>
<evidence type="ECO:0000256" key="1">
    <source>
        <dbReference type="ARBA" id="ARBA00022801"/>
    </source>
</evidence>
<dbReference type="AlphaFoldDB" id="A0A512AGX6"/>
<dbReference type="Proteomes" id="UP000321464">
    <property type="component" value="Unassembled WGS sequence"/>
</dbReference>
<feature type="domain" description="Metallo-beta-lactamase" evidence="3">
    <location>
        <begin position="52"/>
        <end position="251"/>
    </location>
</feature>
<organism evidence="4 5">
    <name type="scientific">Novosphingobium sediminis</name>
    <dbReference type="NCBI Taxonomy" id="707214"/>
    <lineage>
        <taxon>Bacteria</taxon>
        <taxon>Pseudomonadati</taxon>
        <taxon>Pseudomonadota</taxon>
        <taxon>Alphaproteobacteria</taxon>
        <taxon>Sphingomonadales</taxon>
        <taxon>Sphingomonadaceae</taxon>
        <taxon>Novosphingobium</taxon>
    </lineage>
</organism>
<dbReference type="Pfam" id="PF12706">
    <property type="entry name" value="Lactamase_B_2"/>
    <property type="match status" value="1"/>
</dbReference>
<accession>A0A512AGX6</accession>
<sequence>MKRARRKLGLASAAAWALACASGADLALARGGGDSIVLLGTSGGPIARPDRAGIATLLAIGGKSYLIDAGEGVVHQLGKAGMQAADVPTVFLTHLHDDHYAGLPALASFAYTTRAPKLAVFGPPGTNALGDGVKSVMMPSARIRMIENHLPHSPADFLGTQEFSAGVVFDDGTVRVSALANTHFHLPPLAGGQQEQSFSLKFEGHGHTIVFTGDTGPSADVTAFAKGADVLVAEMASLEDRAAVPPMVRSHMDAEHLSPLEVGKLAAGAGVRELVLTHVGTVTKTDLAVIRSVYAGHIVLGSDLARIAI</sequence>
<dbReference type="GO" id="GO:0042781">
    <property type="term" value="F:3'-tRNA processing endoribonuclease activity"/>
    <property type="evidence" value="ECO:0007669"/>
    <property type="project" value="TreeGrafter"/>
</dbReference>
<keyword evidence="5" id="KW-1185">Reference proteome</keyword>
<evidence type="ECO:0000313" key="4">
    <source>
        <dbReference type="EMBL" id="GEN98931.1"/>
    </source>
</evidence>
<dbReference type="RefSeq" id="WP_170233754.1">
    <property type="nucleotide sequence ID" value="NZ_BJYR01000005.1"/>
</dbReference>
<dbReference type="SUPFAM" id="SSF56281">
    <property type="entry name" value="Metallo-hydrolase/oxidoreductase"/>
    <property type="match status" value="1"/>
</dbReference>
<dbReference type="InterPro" id="IPR044094">
    <property type="entry name" value="AtsA-like_MBL-fold"/>
</dbReference>
<keyword evidence="1 4" id="KW-0378">Hydrolase</keyword>